<evidence type="ECO:0000313" key="3">
    <source>
        <dbReference type="Proteomes" id="UP000565724"/>
    </source>
</evidence>
<dbReference type="RefSeq" id="WP_175349749.1">
    <property type="nucleotide sequence ID" value="NZ_JABMCI010000071.1"/>
</dbReference>
<reference evidence="2 3" key="1">
    <citation type="submission" date="2020-05" db="EMBL/GenBank/DDBJ databases">
        <title>Genome Sequencing of Type Strains.</title>
        <authorList>
            <person name="Lemaire J.F."/>
            <person name="Inderbitzin P."/>
            <person name="Gregorio O.A."/>
            <person name="Collins S.B."/>
            <person name="Wespe N."/>
            <person name="Knight-Connoni V."/>
        </authorList>
    </citation>
    <scope>NUCLEOTIDE SEQUENCE [LARGE SCALE GENOMIC DNA]</scope>
    <source>
        <strain evidence="2 3">ATCC 25174</strain>
    </source>
</reference>
<accession>A0A7Y6DZV3</accession>
<proteinExistence type="predicted"/>
<keyword evidence="1" id="KW-0812">Transmembrane</keyword>
<organism evidence="2 3">
    <name type="scientific">Cellulomonas humilata</name>
    <dbReference type="NCBI Taxonomy" id="144055"/>
    <lineage>
        <taxon>Bacteria</taxon>
        <taxon>Bacillati</taxon>
        <taxon>Actinomycetota</taxon>
        <taxon>Actinomycetes</taxon>
        <taxon>Micrococcales</taxon>
        <taxon>Cellulomonadaceae</taxon>
        <taxon>Cellulomonas</taxon>
    </lineage>
</organism>
<keyword evidence="1" id="KW-0472">Membrane</keyword>
<dbReference type="AlphaFoldDB" id="A0A7Y6DZV3"/>
<keyword evidence="3" id="KW-1185">Reference proteome</keyword>
<feature type="transmembrane region" description="Helical" evidence="1">
    <location>
        <begin position="63"/>
        <end position="82"/>
    </location>
</feature>
<evidence type="ECO:0000313" key="2">
    <source>
        <dbReference type="EMBL" id="NUU19870.1"/>
    </source>
</evidence>
<feature type="transmembrane region" description="Helical" evidence="1">
    <location>
        <begin position="141"/>
        <end position="161"/>
    </location>
</feature>
<keyword evidence="1" id="KW-1133">Transmembrane helix</keyword>
<feature type="transmembrane region" description="Helical" evidence="1">
    <location>
        <begin position="94"/>
        <end position="115"/>
    </location>
</feature>
<name>A0A7Y6DZV3_9CELL</name>
<comment type="caution">
    <text evidence="2">The sequence shown here is derived from an EMBL/GenBank/DDBJ whole genome shotgun (WGS) entry which is preliminary data.</text>
</comment>
<protein>
    <submittedName>
        <fullName evidence="2">Uncharacterized protein</fullName>
    </submittedName>
</protein>
<sequence>MRALEGNVATAPITFRLRADAVVVSAVAAATGVAVLAIARSIGSVGWMLADVPGAANNVLREAALASFGAGFVIVAVVGAAARRHGVKRRAGVVAVLLSVAALFLAVVGAGRFAAHSAAAVLRPVLVDAAALNTSGGSNGVAMLAVALSMAGAALVALRVGRTRP</sequence>
<evidence type="ECO:0000256" key="1">
    <source>
        <dbReference type="SAM" id="Phobius"/>
    </source>
</evidence>
<dbReference type="Proteomes" id="UP000565724">
    <property type="component" value="Unassembled WGS sequence"/>
</dbReference>
<dbReference type="EMBL" id="JABMCI010000071">
    <property type="protein sequence ID" value="NUU19870.1"/>
    <property type="molecule type" value="Genomic_DNA"/>
</dbReference>
<gene>
    <name evidence="2" type="ORF">HP550_21715</name>
</gene>
<feature type="transmembrane region" description="Helical" evidence="1">
    <location>
        <begin position="21"/>
        <end position="43"/>
    </location>
</feature>